<dbReference type="PRINTS" id="PR00449">
    <property type="entry name" value="RASTRNSFRMNG"/>
</dbReference>
<dbReference type="PANTHER" id="PTHR47979">
    <property type="entry name" value="DRAB11-RELATED"/>
    <property type="match status" value="1"/>
</dbReference>
<dbReference type="Proteomes" id="UP001470230">
    <property type="component" value="Unassembled WGS sequence"/>
</dbReference>
<gene>
    <name evidence="1" type="ORF">M9Y10_035616</name>
</gene>
<reference evidence="1 2" key="1">
    <citation type="submission" date="2024-04" db="EMBL/GenBank/DDBJ databases">
        <title>Tritrichomonas musculus Genome.</title>
        <authorList>
            <person name="Alves-Ferreira E."/>
            <person name="Grigg M."/>
            <person name="Lorenzi H."/>
            <person name="Galac M."/>
        </authorList>
    </citation>
    <scope>NUCLEOTIDE SEQUENCE [LARGE SCALE GENOMIC DNA]</scope>
    <source>
        <strain evidence="1 2">EAF2021</strain>
    </source>
</reference>
<proteinExistence type="predicted"/>
<name>A0ABR2GXA6_9EUKA</name>
<dbReference type="EMBL" id="JAPFFF010000056">
    <property type="protein sequence ID" value="KAK8838197.1"/>
    <property type="molecule type" value="Genomic_DNA"/>
</dbReference>
<dbReference type="InterPro" id="IPR027417">
    <property type="entry name" value="P-loop_NTPase"/>
</dbReference>
<dbReference type="PROSITE" id="PS51421">
    <property type="entry name" value="RAS"/>
    <property type="match status" value="1"/>
</dbReference>
<comment type="caution">
    <text evidence="1">The sequence shown here is derived from an EMBL/GenBank/DDBJ whole genome shotgun (WGS) entry which is preliminary data.</text>
</comment>
<dbReference type="SMART" id="SM00173">
    <property type="entry name" value="RAS"/>
    <property type="match status" value="1"/>
</dbReference>
<dbReference type="PROSITE" id="PS51419">
    <property type="entry name" value="RAB"/>
    <property type="match status" value="1"/>
</dbReference>
<dbReference type="SUPFAM" id="SSF52540">
    <property type="entry name" value="P-loop containing nucleoside triphosphate hydrolases"/>
    <property type="match status" value="1"/>
</dbReference>
<protein>
    <submittedName>
        <fullName evidence="1">Uncharacterized protein</fullName>
    </submittedName>
</protein>
<dbReference type="SMART" id="SM00175">
    <property type="entry name" value="RAB"/>
    <property type="match status" value="1"/>
</dbReference>
<evidence type="ECO:0000313" key="2">
    <source>
        <dbReference type="Proteomes" id="UP001470230"/>
    </source>
</evidence>
<accession>A0ABR2GXA6</accession>
<dbReference type="Gene3D" id="3.40.50.300">
    <property type="entry name" value="P-loop containing nucleotide triphosphate hydrolases"/>
    <property type="match status" value="1"/>
</dbReference>
<dbReference type="InterPro" id="IPR050209">
    <property type="entry name" value="Rab_GTPases_membrane_traffic"/>
</dbReference>
<organism evidence="1 2">
    <name type="scientific">Tritrichomonas musculus</name>
    <dbReference type="NCBI Taxonomy" id="1915356"/>
    <lineage>
        <taxon>Eukaryota</taxon>
        <taxon>Metamonada</taxon>
        <taxon>Parabasalia</taxon>
        <taxon>Tritrichomonadida</taxon>
        <taxon>Tritrichomonadidae</taxon>
        <taxon>Tritrichomonas</taxon>
    </lineage>
</organism>
<dbReference type="InterPro" id="IPR001806">
    <property type="entry name" value="Small_GTPase"/>
</dbReference>
<dbReference type="Pfam" id="PF00071">
    <property type="entry name" value="Ras"/>
    <property type="match status" value="1"/>
</dbReference>
<sequence>MYDVTNSLSFNSLTKWIKDLNDFSDNDKLVTMLVGNKIDMNMRSITTREAVDFAENEQFLFIETSALYNTNVQEAFTLLISTILQATLKHKKTHNHMNAKQKSIDTIQTESNTQYCCK</sequence>
<evidence type="ECO:0000313" key="1">
    <source>
        <dbReference type="EMBL" id="KAK8838197.1"/>
    </source>
</evidence>
<keyword evidence="2" id="KW-1185">Reference proteome</keyword>